<evidence type="ECO:0000256" key="1">
    <source>
        <dbReference type="SAM" id="Phobius"/>
    </source>
</evidence>
<name>W7EX03_PLAF8</name>
<protein>
    <submittedName>
        <fullName evidence="2">Uncharacterized protein</fullName>
    </submittedName>
</protein>
<dbReference type="EMBL" id="KE123632">
    <property type="protein sequence ID" value="EUR66864.1"/>
    <property type="molecule type" value="Genomic_DNA"/>
</dbReference>
<gene>
    <name evidence="2" type="ORF">PFBG_04442</name>
</gene>
<reference evidence="3" key="1">
    <citation type="submission" date="2007-11" db="EMBL/GenBank/DDBJ databases">
        <authorList>
            <consortium name="The Broad Institute Genome Sequencing Platform"/>
            <person name="Volkman S.K."/>
            <person name="Daily J.P."/>
            <person name="Sarr O."/>
            <person name="Ndiaye D."/>
            <person name="Ndir O."/>
            <person name="Mboup S."/>
            <person name="Lukens A."/>
            <person name="Stange-Thomann N."/>
            <person name="Mauceli E."/>
            <person name="Gnerre S."/>
            <person name="Jaffe D."/>
            <person name="Zainoun J."/>
            <person name="Wiegand R.C."/>
            <person name="Birren B."/>
            <person name="Galagan J."/>
            <person name="Lander E."/>
            <person name="Wirth D.F."/>
        </authorList>
    </citation>
    <scope>NUCLEOTIDE SEQUENCE [LARGE SCALE GENOMIC DNA]</scope>
    <source>
        <strain evidence="3">7G8</strain>
    </source>
</reference>
<evidence type="ECO:0000313" key="3">
    <source>
        <dbReference type="Proteomes" id="UP000030688"/>
    </source>
</evidence>
<sequence>MYKFQKKKTKKKQLKKKKKIKTKTRLLNNIIRYSYMETNFINYIYAHYIEYKYIHIKCIIININMKIYQYYIRTYNHIIKINNTHFYFYILHIYVLLSYFINTSLCIISLENFTIFILYLI</sequence>
<evidence type="ECO:0000313" key="2">
    <source>
        <dbReference type="EMBL" id="EUR66864.1"/>
    </source>
</evidence>
<organism evidence="2 3">
    <name type="scientific">Plasmodium falciparum (isolate 7G8)</name>
    <dbReference type="NCBI Taxonomy" id="57266"/>
    <lineage>
        <taxon>Eukaryota</taxon>
        <taxon>Sar</taxon>
        <taxon>Alveolata</taxon>
        <taxon>Apicomplexa</taxon>
        <taxon>Aconoidasida</taxon>
        <taxon>Haemosporida</taxon>
        <taxon>Plasmodiidae</taxon>
        <taxon>Plasmodium</taxon>
        <taxon>Plasmodium (Laverania)</taxon>
    </lineage>
</organism>
<dbReference type="AlphaFoldDB" id="W7EX03"/>
<feature type="transmembrane region" description="Helical" evidence="1">
    <location>
        <begin position="86"/>
        <end position="110"/>
    </location>
</feature>
<keyword evidence="1" id="KW-1133">Transmembrane helix</keyword>
<reference evidence="2 3" key="2">
    <citation type="submission" date="2013-02" db="EMBL/GenBank/DDBJ databases">
        <title>The Genome Sequence of Plasmodium falciparum 7G8.</title>
        <authorList>
            <consortium name="The Broad Institute Genome Sequencing Platform"/>
            <consortium name="The Broad Institute Genome Sequencing Center for Infectious Disease"/>
            <person name="Neafsey D."/>
            <person name="Cheeseman I."/>
            <person name="Volkman S."/>
            <person name="Adams J."/>
            <person name="Walker B."/>
            <person name="Young S.K."/>
            <person name="Zeng Q."/>
            <person name="Gargeya S."/>
            <person name="Fitzgerald M."/>
            <person name="Haas B."/>
            <person name="Abouelleil A."/>
            <person name="Alvarado L."/>
            <person name="Arachchi H.M."/>
            <person name="Berlin A.M."/>
            <person name="Chapman S.B."/>
            <person name="Dewar J."/>
            <person name="Goldberg J."/>
            <person name="Griggs A."/>
            <person name="Gujja S."/>
            <person name="Hansen M."/>
            <person name="Howarth C."/>
            <person name="Imamovic A."/>
            <person name="Larimer J."/>
            <person name="McCowan C."/>
            <person name="Murphy C."/>
            <person name="Neiman D."/>
            <person name="Pearson M."/>
            <person name="Priest M."/>
            <person name="Roberts A."/>
            <person name="Saif S."/>
            <person name="Shea T."/>
            <person name="Sisk P."/>
            <person name="Sykes S."/>
            <person name="Wortman J."/>
            <person name="Nusbaum C."/>
            <person name="Birren B."/>
        </authorList>
    </citation>
    <scope>NUCLEOTIDE SEQUENCE [LARGE SCALE GENOMIC DNA]</scope>
    <source>
        <strain evidence="2 3">7G8</strain>
    </source>
</reference>
<keyword evidence="1" id="KW-0812">Transmembrane</keyword>
<accession>W7EX03</accession>
<proteinExistence type="predicted"/>
<keyword evidence="1" id="KW-0472">Membrane</keyword>
<dbReference type="Proteomes" id="UP000030688">
    <property type="component" value="Unassembled WGS sequence"/>
</dbReference>